<protein>
    <recommendedName>
        <fullName evidence="3">Mos1 transposase HTH domain-containing protein</fullName>
    </recommendedName>
</protein>
<reference evidence="1 2" key="1">
    <citation type="journal article" date="2010" name="Science">
        <title>Genomic comparison of the ants Camponotus floridanus and Harpegnathos saltator.</title>
        <authorList>
            <person name="Bonasio R."/>
            <person name="Zhang G."/>
            <person name="Ye C."/>
            <person name="Mutti N.S."/>
            <person name="Fang X."/>
            <person name="Qin N."/>
            <person name="Donahue G."/>
            <person name="Yang P."/>
            <person name="Li Q."/>
            <person name="Li C."/>
            <person name="Zhang P."/>
            <person name="Huang Z."/>
            <person name="Berger S.L."/>
            <person name="Reinberg D."/>
            <person name="Wang J."/>
            <person name="Liebig J."/>
        </authorList>
    </citation>
    <scope>NUCLEOTIDE SEQUENCE [LARGE SCALE GENOMIC DNA]</scope>
    <source>
        <strain evidence="1 2">R22 G/1</strain>
    </source>
</reference>
<gene>
    <name evidence="1" type="ORF">EAI_05580</name>
</gene>
<dbReference type="AlphaFoldDB" id="E2C772"/>
<evidence type="ECO:0000313" key="1">
    <source>
        <dbReference type="EMBL" id="EFN76185.1"/>
    </source>
</evidence>
<dbReference type="EMBL" id="GL453340">
    <property type="protein sequence ID" value="EFN76185.1"/>
    <property type="molecule type" value="Genomic_DNA"/>
</dbReference>
<organism evidence="2">
    <name type="scientific">Harpegnathos saltator</name>
    <name type="common">Jerdon's jumping ant</name>
    <dbReference type="NCBI Taxonomy" id="610380"/>
    <lineage>
        <taxon>Eukaryota</taxon>
        <taxon>Metazoa</taxon>
        <taxon>Ecdysozoa</taxon>
        <taxon>Arthropoda</taxon>
        <taxon>Hexapoda</taxon>
        <taxon>Insecta</taxon>
        <taxon>Pterygota</taxon>
        <taxon>Neoptera</taxon>
        <taxon>Endopterygota</taxon>
        <taxon>Hymenoptera</taxon>
        <taxon>Apocrita</taxon>
        <taxon>Aculeata</taxon>
        <taxon>Formicoidea</taxon>
        <taxon>Formicidae</taxon>
        <taxon>Ponerinae</taxon>
        <taxon>Ponerini</taxon>
        <taxon>Harpegnathos</taxon>
    </lineage>
</organism>
<feature type="non-terminal residue" evidence="1">
    <location>
        <position position="22"/>
    </location>
</feature>
<dbReference type="Proteomes" id="UP000008237">
    <property type="component" value="Unassembled WGS sequence"/>
</dbReference>
<evidence type="ECO:0008006" key="3">
    <source>
        <dbReference type="Google" id="ProtNLM"/>
    </source>
</evidence>
<evidence type="ECO:0000313" key="2">
    <source>
        <dbReference type="Proteomes" id="UP000008237"/>
    </source>
</evidence>
<name>E2C772_HARSA</name>
<proteinExistence type="predicted"/>
<sequence length="22" mass="2693">SNWKLRWHKRIISQGDYFEGDG</sequence>
<keyword evidence="2" id="KW-1185">Reference proteome</keyword>
<feature type="non-terminal residue" evidence="1">
    <location>
        <position position="1"/>
    </location>
</feature>
<accession>E2C772</accession>
<dbReference type="InParanoid" id="E2C772"/>